<protein>
    <submittedName>
        <fullName evidence="1">Uncharacterized protein</fullName>
    </submittedName>
</protein>
<accession>A0ABS8STX1</accession>
<evidence type="ECO:0000313" key="1">
    <source>
        <dbReference type="EMBL" id="MCD7462353.1"/>
    </source>
</evidence>
<comment type="caution">
    <text evidence="1">The sequence shown here is derived from an EMBL/GenBank/DDBJ whole genome shotgun (WGS) entry which is preliminary data.</text>
</comment>
<name>A0ABS8STX1_DATST</name>
<keyword evidence="2" id="KW-1185">Reference proteome</keyword>
<evidence type="ECO:0000313" key="2">
    <source>
        <dbReference type="Proteomes" id="UP000823775"/>
    </source>
</evidence>
<reference evidence="1 2" key="1">
    <citation type="journal article" date="2021" name="BMC Genomics">
        <title>Datura genome reveals duplications of psychoactive alkaloid biosynthetic genes and high mutation rate following tissue culture.</title>
        <authorList>
            <person name="Rajewski A."/>
            <person name="Carter-House D."/>
            <person name="Stajich J."/>
            <person name="Litt A."/>
        </authorList>
    </citation>
    <scope>NUCLEOTIDE SEQUENCE [LARGE SCALE GENOMIC DNA]</scope>
    <source>
        <strain evidence="1">AR-01</strain>
    </source>
</reference>
<dbReference type="EMBL" id="JACEIK010000797">
    <property type="protein sequence ID" value="MCD7462353.1"/>
    <property type="molecule type" value="Genomic_DNA"/>
</dbReference>
<organism evidence="1 2">
    <name type="scientific">Datura stramonium</name>
    <name type="common">Jimsonweed</name>
    <name type="synonym">Common thornapple</name>
    <dbReference type="NCBI Taxonomy" id="4076"/>
    <lineage>
        <taxon>Eukaryota</taxon>
        <taxon>Viridiplantae</taxon>
        <taxon>Streptophyta</taxon>
        <taxon>Embryophyta</taxon>
        <taxon>Tracheophyta</taxon>
        <taxon>Spermatophyta</taxon>
        <taxon>Magnoliopsida</taxon>
        <taxon>eudicotyledons</taxon>
        <taxon>Gunneridae</taxon>
        <taxon>Pentapetalae</taxon>
        <taxon>asterids</taxon>
        <taxon>lamiids</taxon>
        <taxon>Solanales</taxon>
        <taxon>Solanaceae</taxon>
        <taxon>Solanoideae</taxon>
        <taxon>Datureae</taxon>
        <taxon>Datura</taxon>
    </lineage>
</organism>
<dbReference type="Proteomes" id="UP000823775">
    <property type="component" value="Unassembled WGS sequence"/>
</dbReference>
<proteinExistence type="predicted"/>
<sequence length="111" mass="12656">MGGHRTEAGIWPEILAWNTVKHYQLVFFRSHYNVPITAICVWIPWAKCNSRLNGSSEIGDMMELQGFRDMGRSPTEARPEIFGLEHGECIYPVGFRSHLLVPITAICVWIP</sequence>
<gene>
    <name evidence="1" type="ORF">HAX54_048343</name>
</gene>